<proteinExistence type="predicted"/>
<reference evidence="2" key="2">
    <citation type="journal article" date="2015" name="Data Brief">
        <title>Shoot transcriptome of the giant reed, Arundo donax.</title>
        <authorList>
            <person name="Barrero R.A."/>
            <person name="Guerrero F.D."/>
            <person name="Moolhuijzen P."/>
            <person name="Goolsby J.A."/>
            <person name="Tidwell J."/>
            <person name="Bellgard S.E."/>
            <person name="Bellgard M.I."/>
        </authorList>
    </citation>
    <scope>NUCLEOTIDE SEQUENCE</scope>
    <source>
        <tissue evidence="2">Shoot tissue taken approximately 20 cm above the soil surface</tissue>
    </source>
</reference>
<keyword evidence="1" id="KW-1133">Transmembrane helix</keyword>
<keyword evidence="1" id="KW-0472">Membrane</keyword>
<accession>A0A0A9FU30</accession>
<evidence type="ECO:0000313" key="2">
    <source>
        <dbReference type="EMBL" id="JAE14739.1"/>
    </source>
</evidence>
<name>A0A0A9FU30_ARUDO</name>
<organism evidence="2">
    <name type="scientific">Arundo donax</name>
    <name type="common">Giant reed</name>
    <name type="synonym">Donax arundinaceus</name>
    <dbReference type="NCBI Taxonomy" id="35708"/>
    <lineage>
        <taxon>Eukaryota</taxon>
        <taxon>Viridiplantae</taxon>
        <taxon>Streptophyta</taxon>
        <taxon>Embryophyta</taxon>
        <taxon>Tracheophyta</taxon>
        <taxon>Spermatophyta</taxon>
        <taxon>Magnoliopsida</taxon>
        <taxon>Liliopsida</taxon>
        <taxon>Poales</taxon>
        <taxon>Poaceae</taxon>
        <taxon>PACMAD clade</taxon>
        <taxon>Arundinoideae</taxon>
        <taxon>Arundineae</taxon>
        <taxon>Arundo</taxon>
    </lineage>
</organism>
<evidence type="ECO:0000256" key="1">
    <source>
        <dbReference type="SAM" id="Phobius"/>
    </source>
</evidence>
<sequence length="38" mass="4975">MHYQQQFHYQLFYICRYICMWVLHCFFNFPLQMKHLLC</sequence>
<reference evidence="2" key="1">
    <citation type="submission" date="2014-09" db="EMBL/GenBank/DDBJ databases">
        <authorList>
            <person name="Magalhaes I.L.F."/>
            <person name="Oliveira U."/>
            <person name="Santos F.R."/>
            <person name="Vidigal T.H.D.A."/>
            <person name="Brescovit A.D."/>
            <person name="Santos A.J."/>
        </authorList>
    </citation>
    <scope>NUCLEOTIDE SEQUENCE</scope>
    <source>
        <tissue evidence="2">Shoot tissue taken approximately 20 cm above the soil surface</tissue>
    </source>
</reference>
<keyword evidence="1" id="KW-0812">Transmembrane</keyword>
<protein>
    <submittedName>
        <fullName evidence="2">Uncharacterized protein</fullName>
    </submittedName>
</protein>
<dbReference type="EMBL" id="GBRH01183157">
    <property type="protein sequence ID" value="JAE14739.1"/>
    <property type="molecule type" value="Transcribed_RNA"/>
</dbReference>
<dbReference type="AlphaFoldDB" id="A0A0A9FU30"/>
<feature type="transmembrane region" description="Helical" evidence="1">
    <location>
        <begin position="12"/>
        <end position="31"/>
    </location>
</feature>